<evidence type="ECO:0000256" key="1">
    <source>
        <dbReference type="SAM" id="MobiDB-lite"/>
    </source>
</evidence>
<keyword evidence="3" id="KW-1185">Reference proteome</keyword>
<accession>A0AAV1SRA0</accession>
<sequence>MRLKEFHVTQEKSRSMLSLNNDEVNEVSCNAGEKLTHTWTLSSVQGCGDWCVRTWQRTLLKSTIKQIPEEVDLTAGNNQQHPTGSLFLRFGKAR</sequence>
<dbReference type="AlphaFoldDB" id="A0AAV1SRA0"/>
<evidence type="ECO:0000313" key="3">
    <source>
        <dbReference type="Proteomes" id="UP001314170"/>
    </source>
</evidence>
<name>A0AAV1SRA0_9ROSI</name>
<evidence type="ECO:0000313" key="2">
    <source>
        <dbReference type="EMBL" id="CAK7356570.1"/>
    </source>
</evidence>
<reference evidence="2 3" key="1">
    <citation type="submission" date="2024-01" db="EMBL/GenBank/DDBJ databases">
        <authorList>
            <person name="Waweru B."/>
        </authorList>
    </citation>
    <scope>NUCLEOTIDE SEQUENCE [LARGE SCALE GENOMIC DNA]</scope>
</reference>
<organism evidence="2 3">
    <name type="scientific">Dovyalis caffra</name>
    <dbReference type="NCBI Taxonomy" id="77055"/>
    <lineage>
        <taxon>Eukaryota</taxon>
        <taxon>Viridiplantae</taxon>
        <taxon>Streptophyta</taxon>
        <taxon>Embryophyta</taxon>
        <taxon>Tracheophyta</taxon>
        <taxon>Spermatophyta</taxon>
        <taxon>Magnoliopsida</taxon>
        <taxon>eudicotyledons</taxon>
        <taxon>Gunneridae</taxon>
        <taxon>Pentapetalae</taxon>
        <taxon>rosids</taxon>
        <taxon>fabids</taxon>
        <taxon>Malpighiales</taxon>
        <taxon>Salicaceae</taxon>
        <taxon>Flacourtieae</taxon>
        <taxon>Dovyalis</taxon>
    </lineage>
</organism>
<comment type="caution">
    <text evidence="2">The sequence shown here is derived from an EMBL/GenBank/DDBJ whole genome shotgun (WGS) entry which is preliminary data.</text>
</comment>
<dbReference type="Proteomes" id="UP001314170">
    <property type="component" value="Unassembled WGS sequence"/>
</dbReference>
<proteinExistence type="predicted"/>
<protein>
    <submittedName>
        <fullName evidence="2">Uncharacterized protein</fullName>
    </submittedName>
</protein>
<feature type="region of interest" description="Disordered" evidence="1">
    <location>
        <begin position="73"/>
        <end position="94"/>
    </location>
</feature>
<gene>
    <name evidence="2" type="ORF">DCAF_LOCUS26843</name>
</gene>
<dbReference type="EMBL" id="CAWUPB010001197">
    <property type="protein sequence ID" value="CAK7356570.1"/>
    <property type="molecule type" value="Genomic_DNA"/>
</dbReference>